<evidence type="ECO:0000313" key="1">
    <source>
        <dbReference type="EMBL" id="SHE96164.1"/>
    </source>
</evidence>
<organism evidence="1 2">
    <name type="scientific">Ferrithrix thermotolerans DSM 19514</name>
    <dbReference type="NCBI Taxonomy" id="1121881"/>
    <lineage>
        <taxon>Bacteria</taxon>
        <taxon>Bacillati</taxon>
        <taxon>Actinomycetota</taxon>
        <taxon>Acidimicrobiia</taxon>
        <taxon>Acidimicrobiales</taxon>
        <taxon>Acidimicrobiaceae</taxon>
        <taxon>Ferrithrix</taxon>
    </lineage>
</organism>
<evidence type="ECO:0000313" key="2">
    <source>
        <dbReference type="Proteomes" id="UP000184295"/>
    </source>
</evidence>
<name>A0A1M4XRE4_9ACTN</name>
<evidence type="ECO:0008006" key="3">
    <source>
        <dbReference type="Google" id="ProtNLM"/>
    </source>
</evidence>
<proteinExistence type="predicted"/>
<dbReference type="AlphaFoldDB" id="A0A1M4XRE4"/>
<dbReference type="InterPro" id="IPR025566">
    <property type="entry name" value="DUF4331"/>
</dbReference>
<protein>
    <recommendedName>
        <fullName evidence="3">DUF4331 domain-containing protein</fullName>
    </recommendedName>
</protein>
<dbReference type="RefSeq" id="WP_072792254.1">
    <property type="nucleotide sequence ID" value="NZ_FQUL01000044.1"/>
</dbReference>
<dbReference type="OrthoDB" id="9791748at2"/>
<dbReference type="STRING" id="1121881.SAMN02745225_02111"/>
<sequence length="475" mass="51134">MSSHREAPEISKDAVADSTDLYAFVSPDSPDTVTIIANYVPLQLPSGGPNFYEFGDDVLYSINISNSNSPETDISYRFRFKTVYENPNTFLYNTGQITSIDSPNWNRKQFYSVGRYDRQSGGYTMLAENLPCPPCNVGPRSIPSYAPLAQQAVQSLPTGEKVFAGQRAEGFYVDLGSIFDLGDLRPFQELQLIPSAAAAGVNATAGLNVHTIAIQVPISMLTANGSMPTGVDDPNATIGIWTSASRQKVRMWNAQGGQDVNVGPEVQVSRLGNPLFNEVIVPVGMKDEWNSLPPSSDSQFLSYVQTPELQGLLPVLYPGVFPNLASIKGPRADLVAILLTGLPQGVIPNFQNYTGPKYADMLRLNMAIPPASNPSIYGILGGDLAGFPNGRRVFDDVTTIELRAIAGVTYPLVNPSYTPDAAAGEIYDIVNPSSTSVSQLGTIGETYMSNFPYLGTPWDGFDNPGSTPQPVLGNP</sequence>
<accession>A0A1M4XRE4</accession>
<dbReference type="Proteomes" id="UP000184295">
    <property type="component" value="Unassembled WGS sequence"/>
</dbReference>
<dbReference type="Pfam" id="PF14224">
    <property type="entry name" value="DUF4331"/>
    <property type="match status" value="1"/>
</dbReference>
<reference evidence="2" key="1">
    <citation type="submission" date="2016-11" db="EMBL/GenBank/DDBJ databases">
        <authorList>
            <person name="Varghese N."/>
            <person name="Submissions S."/>
        </authorList>
    </citation>
    <scope>NUCLEOTIDE SEQUENCE [LARGE SCALE GENOMIC DNA]</scope>
    <source>
        <strain evidence="2">DSM 19514</strain>
    </source>
</reference>
<dbReference type="EMBL" id="FQUL01000044">
    <property type="protein sequence ID" value="SHE96164.1"/>
    <property type="molecule type" value="Genomic_DNA"/>
</dbReference>
<gene>
    <name evidence="1" type="ORF">SAMN02745225_02111</name>
</gene>
<keyword evidence="2" id="KW-1185">Reference proteome</keyword>